<dbReference type="GO" id="GO:0016787">
    <property type="term" value="F:hydrolase activity"/>
    <property type="evidence" value="ECO:0007669"/>
    <property type="project" value="UniProtKB-KW"/>
</dbReference>
<evidence type="ECO:0000256" key="3">
    <source>
        <dbReference type="ARBA" id="ARBA00022806"/>
    </source>
</evidence>
<feature type="compositionally biased region" description="Basic and acidic residues" evidence="5">
    <location>
        <begin position="897"/>
        <end position="910"/>
    </location>
</feature>
<dbReference type="InterPro" id="IPR006500">
    <property type="entry name" value="Helicase_put_C_phage/plasmid"/>
</dbReference>
<dbReference type="OrthoDB" id="9763644at2"/>
<dbReference type="SUPFAM" id="SSF52540">
    <property type="entry name" value="P-loop containing nucleoside triphosphate hydrolases"/>
    <property type="match status" value="1"/>
</dbReference>
<gene>
    <name evidence="7" type="ORF">E8A74_25750</name>
</gene>
<dbReference type="InterPro" id="IPR004968">
    <property type="entry name" value="DNA_primase/NTPase_C"/>
</dbReference>
<accession>A0A4U1J9R5</accession>
<dbReference type="PROSITE" id="PS51206">
    <property type="entry name" value="SF3_HELICASE_1"/>
    <property type="match status" value="1"/>
</dbReference>
<sequence length="1011" mass="111857">MNYVAEKTLETKGQPALPDASASSCEQTEAVNATPGESTAGNENTSAPTAEMLPVIGSKAHGHAAGLSRAERALILKQCAEPWDGITNATLWGDGKFDTTDGKAAWGTWQNFAGMMSDNAERVVDKGEGLWFTPALSSNGGCRDADIVAITQLTHDCDGAGDWLVLREVLDAAGLSYIVQRSSSHKPEKPKWHLHIPLSEPWQGTKTEWRAIYRHCVGWFSAAAELVHDLQAQPIGYGFDHATDRLGQPWFPAARRTETDPAPETICVPGEALDLNAFLEATGFDPALAEQEALAAMPARKQRSPKTGVYTPAVGDVGPAGGLLKRAFRHAGWLGPEMEEGKAKVQCPWEDQHTTGSRFDSSTILFSARPGDEVGWFHCKHSHCCDRQQQEVLDALPLEALEQARAELRAAKIWQHMIRTPEFNASLGSNNNNPARDVSANVEAQKFPLTDMGNAERLYALRGTDIGYCFASGTWMSWDDKRWATGNSGEVVEYAKMAVRSIYKEAGDCENFEERHALVAHAKRSEKVERVMAIEKLARSMVPVLPEMLDTDPWLLNVDNGTLDLRTGQLRPHRREDRITKLTPITYDSAATCPLWEAFLDCIFDKNKNLIDFVQRLFGYSLTGEVSEQVLVFLYGTGANGKSTFLLILQSLLGEYATQAAPELLLTKKGEAHPTEVADLFGRRVAVSTEVEAGRSWSEVQIKQLTGGDRIKARFMRKDFFEFQPTHKLFVAANHKPKVRGTDHGIWRRIRLVPFCVTIPEHARDKNLVKKLQAELPGILAWAVRGCLAWQKDGLGEPEEVKAATEAYREEMDTLGEFFADCCIVGPKVEAKAQDLYGAYTKWCETNGERPMGHRLFGMALRERGFKDRKSGVKLWVGVGLAGAPVSPMVMQGTEFGSREDRDDEGRRNGNDAFTTSHKALTPDPGPNPPFRPIRPPDPAAPLPANDPVNHPTTGSPPPHPHPVQTALGPVYARRHAHDERHAQQRQAEERTDEALEWHFRQMRAEGAFAR</sequence>
<evidence type="ECO:0000256" key="4">
    <source>
        <dbReference type="ARBA" id="ARBA00022840"/>
    </source>
</evidence>
<dbReference type="InterPro" id="IPR051620">
    <property type="entry name" value="ORF904-like_C"/>
</dbReference>
<evidence type="ECO:0000256" key="2">
    <source>
        <dbReference type="ARBA" id="ARBA00022801"/>
    </source>
</evidence>
<evidence type="ECO:0000256" key="5">
    <source>
        <dbReference type="SAM" id="MobiDB-lite"/>
    </source>
</evidence>
<dbReference type="SMART" id="SM00885">
    <property type="entry name" value="D5_N"/>
    <property type="match status" value="1"/>
</dbReference>
<keyword evidence="2" id="KW-0378">Hydrolase</keyword>
<dbReference type="Proteomes" id="UP000309215">
    <property type="component" value="Unassembled WGS sequence"/>
</dbReference>
<proteinExistence type="predicted"/>
<dbReference type="RefSeq" id="WP_136931728.1">
    <property type="nucleotide sequence ID" value="NZ_SSMQ01000029.1"/>
</dbReference>
<dbReference type="Pfam" id="PF08706">
    <property type="entry name" value="D5_N"/>
    <property type="match status" value="1"/>
</dbReference>
<dbReference type="GO" id="GO:0005524">
    <property type="term" value="F:ATP binding"/>
    <property type="evidence" value="ECO:0007669"/>
    <property type="project" value="UniProtKB-KW"/>
</dbReference>
<feature type="compositionally biased region" description="Pro residues" evidence="5">
    <location>
        <begin position="924"/>
        <end position="942"/>
    </location>
</feature>
<keyword evidence="4" id="KW-0067">ATP-binding</keyword>
<dbReference type="PANTHER" id="PTHR35372">
    <property type="entry name" value="ATP BINDING PROTEIN-RELATED"/>
    <property type="match status" value="1"/>
</dbReference>
<keyword evidence="3" id="KW-0347">Helicase</keyword>
<dbReference type="PANTHER" id="PTHR35372:SF2">
    <property type="entry name" value="SF3 HELICASE DOMAIN-CONTAINING PROTEIN"/>
    <property type="match status" value="1"/>
</dbReference>
<comment type="caution">
    <text evidence="7">The sequence shown here is derived from an EMBL/GenBank/DDBJ whole genome shotgun (WGS) entry which is preliminary data.</text>
</comment>
<dbReference type="Pfam" id="PF19263">
    <property type="entry name" value="DUF5906"/>
    <property type="match status" value="1"/>
</dbReference>
<feature type="domain" description="SF3 helicase" evidence="6">
    <location>
        <begin position="609"/>
        <end position="768"/>
    </location>
</feature>
<protein>
    <recommendedName>
        <fullName evidence="6">SF3 helicase domain-containing protein</fullName>
    </recommendedName>
</protein>
<dbReference type="InterPro" id="IPR014818">
    <property type="entry name" value="Phage/plasmid_primase_P4_C"/>
</dbReference>
<dbReference type="InterPro" id="IPR045455">
    <property type="entry name" value="NrS-1_pol-like_helicase"/>
</dbReference>
<dbReference type="NCBIfam" id="TIGR01613">
    <property type="entry name" value="primase_Cterm"/>
    <property type="match status" value="1"/>
</dbReference>
<evidence type="ECO:0000313" key="7">
    <source>
        <dbReference type="EMBL" id="TKD03375.1"/>
    </source>
</evidence>
<reference evidence="7 8" key="1">
    <citation type="submission" date="2019-04" db="EMBL/GenBank/DDBJ databases">
        <authorList>
            <person name="Li Y."/>
            <person name="Wang J."/>
        </authorList>
    </citation>
    <scope>NUCLEOTIDE SEQUENCE [LARGE SCALE GENOMIC DNA]</scope>
    <source>
        <strain evidence="7 8">DSM 14668</strain>
    </source>
</reference>
<dbReference type="Pfam" id="PF03288">
    <property type="entry name" value="Pox_D5"/>
    <property type="match status" value="1"/>
</dbReference>
<name>A0A4U1J9R5_9BACT</name>
<organism evidence="7 8">
    <name type="scientific">Polyangium fumosum</name>
    <dbReference type="NCBI Taxonomy" id="889272"/>
    <lineage>
        <taxon>Bacteria</taxon>
        <taxon>Pseudomonadati</taxon>
        <taxon>Myxococcota</taxon>
        <taxon>Polyangia</taxon>
        <taxon>Polyangiales</taxon>
        <taxon>Polyangiaceae</taxon>
        <taxon>Polyangium</taxon>
    </lineage>
</organism>
<feature type="compositionally biased region" description="Basic and acidic residues" evidence="5">
    <location>
        <begin position="977"/>
        <end position="993"/>
    </location>
</feature>
<evidence type="ECO:0000256" key="1">
    <source>
        <dbReference type="ARBA" id="ARBA00022741"/>
    </source>
</evidence>
<dbReference type="AlphaFoldDB" id="A0A4U1J9R5"/>
<keyword evidence="1" id="KW-0547">Nucleotide-binding</keyword>
<dbReference type="GO" id="GO:0004386">
    <property type="term" value="F:helicase activity"/>
    <property type="evidence" value="ECO:0007669"/>
    <property type="project" value="UniProtKB-KW"/>
</dbReference>
<dbReference type="InterPro" id="IPR014015">
    <property type="entry name" value="Helicase_SF3_DNA-vir"/>
</dbReference>
<evidence type="ECO:0000313" key="8">
    <source>
        <dbReference type="Proteomes" id="UP000309215"/>
    </source>
</evidence>
<dbReference type="InterPro" id="IPR027417">
    <property type="entry name" value="P-loop_NTPase"/>
</dbReference>
<feature type="region of interest" description="Disordered" evidence="5">
    <location>
        <begin position="1"/>
        <end position="47"/>
    </location>
</feature>
<dbReference type="EMBL" id="SSMQ01000029">
    <property type="protein sequence ID" value="TKD03375.1"/>
    <property type="molecule type" value="Genomic_DNA"/>
</dbReference>
<keyword evidence="8" id="KW-1185">Reference proteome</keyword>
<dbReference type="Gene3D" id="3.40.50.300">
    <property type="entry name" value="P-loop containing nucleotide triphosphate hydrolases"/>
    <property type="match status" value="1"/>
</dbReference>
<feature type="compositionally biased region" description="Polar residues" evidence="5">
    <location>
        <begin position="21"/>
        <end position="47"/>
    </location>
</feature>
<feature type="region of interest" description="Disordered" evidence="5">
    <location>
        <begin position="889"/>
        <end position="993"/>
    </location>
</feature>
<evidence type="ECO:0000259" key="6">
    <source>
        <dbReference type="PROSITE" id="PS51206"/>
    </source>
</evidence>